<name>A0A6N4TJX8_9FIRM</name>
<sequence length="69" mass="8412">MKKLFPYIIILLSLMLLAKYAYSFYFLYVEEISDDVRIENIQINENPRLIEETDDYVIYERDFKADEFS</sequence>
<dbReference type="KEGG" id="aarg:Aargi30884_20260"/>
<keyword evidence="2" id="KW-1185">Reference proteome</keyword>
<protein>
    <submittedName>
        <fullName evidence="1">Uncharacterized protein</fullName>
    </submittedName>
</protein>
<dbReference type="RefSeq" id="WP_118276800.1">
    <property type="nucleotide sequence ID" value="NZ_AP019695.1"/>
</dbReference>
<evidence type="ECO:0000313" key="2">
    <source>
        <dbReference type="Proteomes" id="UP000464754"/>
    </source>
</evidence>
<dbReference type="EMBL" id="AP019695">
    <property type="protein sequence ID" value="BBK23123.1"/>
    <property type="molecule type" value="Genomic_DNA"/>
</dbReference>
<evidence type="ECO:0000313" key="1">
    <source>
        <dbReference type="EMBL" id="BBK23123.1"/>
    </source>
</evidence>
<reference evidence="2" key="1">
    <citation type="submission" date="2019-05" db="EMBL/GenBank/DDBJ databases">
        <title>Complete genome sequencing of Absiella argi strain JCM 30884.</title>
        <authorList>
            <person name="Sakamoto M."/>
            <person name="Murakami T."/>
            <person name="Mori H."/>
        </authorList>
    </citation>
    <scope>NUCLEOTIDE SEQUENCE [LARGE SCALE GENOMIC DNA]</scope>
    <source>
        <strain evidence="2">JCM 30884</strain>
    </source>
</reference>
<proteinExistence type="predicted"/>
<accession>A0A6N4TJX8</accession>
<dbReference type="AlphaFoldDB" id="A0A6N4TJX8"/>
<dbReference type="Proteomes" id="UP000464754">
    <property type="component" value="Chromosome"/>
</dbReference>
<organism evidence="1 2">
    <name type="scientific">Amedibacterium intestinale</name>
    <dbReference type="NCBI Taxonomy" id="2583452"/>
    <lineage>
        <taxon>Bacteria</taxon>
        <taxon>Bacillati</taxon>
        <taxon>Bacillota</taxon>
        <taxon>Erysipelotrichia</taxon>
        <taxon>Erysipelotrichales</taxon>
        <taxon>Erysipelotrichaceae</taxon>
        <taxon>Amedibacterium</taxon>
    </lineage>
</organism>
<gene>
    <name evidence="1" type="ORF">Aargi30884_20260</name>
</gene>